<reference evidence="1" key="1">
    <citation type="submission" date="2021-01" db="EMBL/GenBank/DDBJ databases">
        <title>Diatom-associated Roseobacters Show Island Model of Population Structure.</title>
        <authorList>
            <person name="Qu L."/>
            <person name="Feng X."/>
            <person name="Chen Y."/>
            <person name="Li L."/>
            <person name="Wang X."/>
            <person name="Hu Z."/>
            <person name="Wang H."/>
            <person name="Luo H."/>
        </authorList>
    </citation>
    <scope>NUCLEOTIDE SEQUENCE</scope>
    <source>
        <strain evidence="1">SM26-45</strain>
    </source>
</reference>
<protein>
    <submittedName>
        <fullName evidence="1">Uncharacterized protein</fullName>
    </submittedName>
</protein>
<dbReference type="RefSeq" id="WP_231034757.1">
    <property type="nucleotide sequence ID" value="NZ_JAJNGX010000011.1"/>
</dbReference>
<dbReference type="EMBL" id="JAFBWN010000011">
    <property type="protein sequence ID" value="MBM2355981.1"/>
    <property type="molecule type" value="Genomic_DNA"/>
</dbReference>
<comment type="caution">
    <text evidence="1">The sequence shown here is derived from an EMBL/GenBank/DDBJ whole genome shotgun (WGS) entry which is preliminary data.</text>
</comment>
<name>A0A9Q2NS91_9RHOB</name>
<evidence type="ECO:0000313" key="2">
    <source>
        <dbReference type="Proteomes" id="UP000809337"/>
    </source>
</evidence>
<organism evidence="1 2">
    <name type="scientific">Pseudosulfitobacter pseudonitzschiae</name>
    <dbReference type="NCBI Taxonomy" id="1402135"/>
    <lineage>
        <taxon>Bacteria</taxon>
        <taxon>Pseudomonadati</taxon>
        <taxon>Pseudomonadota</taxon>
        <taxon>Alphaproteobacteria</taxon>
        <taxon>Rhodobacterales</taxon>
        <taxon>Roseobacteraceae</taxon>
        <taxon>Pseudosulfitobacter</taxon>
    </lineage>
</organism>
<proteinExistence type="predicted"/>
<evidence type="ECO:0000313" key="1">
    <source>
        <dbReference type="EMBL" id="MBM2355981.1"/>
    </source>
</evidence>
<sequence>MITGTEHFRFNDKQWRIISGAMTDQGFPVGDPDKSTLESIVDTYQYAVQVQDTGRSVSAKTGKAFARIAAAADELREAIAAIETVSGGCDLSFLEAIGARGSTDLFHILPSLISAASILERQANEDILPPRANPNVDFLENALWRFWVGHLRRISGEPAVNSNVVSFFHEISASAGRDLTIDGAKGAAHKAMLRNGFL</sequence>
<dbReference type="AlphaFoldDB" id="A0A9Q2NS91"/>
<gene>
    <name evidence="1" type="ORF">JQX14_15620</name>
</gene>
<dbReference type="Proteomes" id="UP000809337">
    <property type="component" value="Unassembled WGS sequence"/>
</dbReference>
<accession>A0A9Q2NS91</accession>